<evidence type="ECO:0000313" key="2">
    <source>
        <dbReference type="EMBL" id="KAL3769115.1"/>
    </source>
</evidence>
<dbReference type="AlphaFoldDB" id="A0ABD3MYW6"/>
<feature type="signal peptide" evidence="1">
    <location>
        <begin position="1"/>
        <end position="16"/>
    </location>
</feature>
<gene>
    <name evidence="2" type="ORF">ACHAW5_008934</name>
</gene>
<proteinExistence type="predicted"/>
<reference evidence="2 3" key="1">
    <citation type="submission" date="2024-10" db="EMBL/GenBank/DDBJ databases">
        <title>Updated reference genomes for cyclostephanoid diatoms.</title>
        <authorList>
            <person name="Roberts W.R."/>
            <person name="Alverson A.J."/>
        </authorList>
    </citation>
    <scope>NUCLEOTIDE SEQUENCE [LARGE SCALE GENOMIC DNA]</scope>
    <source>
        <strain evidence="2 3">AJA276-08</strain>
    </source>
</reference>
<keyword evidence="1" id="KW-0732">Signal</keyword>
<evidence type="ECO:0000313" key="3">
    <source>
        <dbReference type="Proteomes" id="UP001530315"/>
    </source>
</evidence>
<sequence length="189" mass="20194">MKRVICVSLLCTAAYAFHPTSNPPLLDVPVFSLSTLGEYDDSSASTATAIAGASTSGGSSANSNGGSSSIRSRSTMNILTYASPVSIKPHRMWCISLYKGTMSHENFARERRGVLQMLRPEHATTGRREGTVGVEGTTGEEEGGLIRALGGSSGRDVDKKGICAEMGYAWERLPEGEEDADDNNWPEMK</sequence>
<protein>
    <submittedName>
        <fullName evidence="2">Uncharacterized protein</fullName>
    </submittedName>
</protein>
<dbReference type="EMBL" id="JALLAZ020001664">
    <property type="protein sequence ID" value="KAL3769115.1"/>
    <property type="molecule type" value="Genomic_DNA"/>
</dbReference>
<dbReference type="Proteomes" id="UP001530315">
    <property type="component" value="Unassembled WGS sequence"/>
</dbReference>
<keyword evidence="3" id="KW-1185">Reference proteome</keyword>
<name>A0ABD3MYW6_9STRA</name>
<accession>A0ABD3MYW6</accession>
<comment type="caution">
    <text evidence="2">The sequence shown here is derived from an EMBL/GenBank/DDBJ whole genome shotgun (WGS) entry which is preliminary data.</text>
</comment>
<feature type="chain" id="PRO_5044851364" evidence="1">
    <location>
        <begin position="17"/>
        <end position="189"/>
    </location>
</feature>
<evidence type="ECO:0000256" key="1">
    <source>
        <dbReference type="SAM" id="SignalP"/>
    </source>
</evidence>
<organism evidence="2 3">
    <name type="scientific">Stephanodiscus triporus</name>
    <dbReference type="NCBI Taxonomy" id="2934178"/>
    <lineage>
        <taxon>Eukaryota</taxon>
        <taxon>Sar</taxon>
        <taxon>Stramenopiles</taxon>
        <taxon>Ochrophyta</taxon>
        <taxon>Bacillariophyta</taxon>
        <taxon>Coscinodiscophyceae</taxon>
        <taxon>Thalassiosirophycidae</taxon>
        <taxon>Stephanodiscales</taxon>
        <taxon>Stephanodiscaceae</taxon>
        <taxon>Stephanodiscus</taxon>
    </lineage>
</organism>